<dbReference type="RefSeq" id="XP_024325785.1">
    <property type="nucleotide sequence ID" value="XM_024466969.1"/>
</dbReference>
<evidence type="ECO:0000256" key="1">
    <source>
        <dbReference type="SAM" id="MobiDB-lite"/>
    </source>
</evidence>
<dbReference type="Proteomes" id="UP000077154">
    <property type="component" value="Unassembled WGS sequence"/>
</dbReference>
<sequence length="202" mass="22487">MPMFECNIAQDNIEEEPGVDTMNEINVAATSVGDRSESRGSNQTESKRGSWSHVRTHSATQQIPDQTVHQLEAADVSIPPNTPVSVQTADLLVAQEISNIHPQTYHQEPRQNQGSNVPQSNDQHLPNHQRHSSQPRVELQTQQHYITQANPASQSSQPQSAQSYQIPNTMTQSAVHEINLQKALEAQTQQHFEALVLPPTLR</sequence>
<reference evidence="2" key="1">
    <citation type="submission" date="2016-03" db="EMBL/GenBank/DDBJ databases">
        <title>Updated assembly of Pseudogymnoascus destructans, the fungus causing white-nose syndrome of bats.</title>
        <authorList>
            <person name="Palmer J.M."/>
            <person name="Drees K.P."/>
            <person name="Foster J.T."/>
            <person name="Lindner D.L."/>
        </authorList>
    </citation>
    <scope>NUCLEOTIDE SEQUENCE [LARGE SCALE GENOMIC DNA]</scope>
    <source>
        <strain evidence="2">20631-21</strain>
    </source>
</reference>
<protein>
    <submittedName>
        <fullName evidence="2">Uncharacterized protein</fullName>
    </submittedName>
</protein>
<feature type="region of interest" description="Disordered" evidence="1">
    <location>
        <begin position="105"/>
        <end position="139"/>
    </location>
</feature>
<name>A0A177AH50_9PEZI</name>
<gene>
    <name evidence="2" type="ORF">VC83_03321</name>
</gene>
<dbReference type="GeneID" id="36286398"/>
<feature type="compositionally biased region" description="Polar residues" evidence="1">
    <location>
        <begin position="105"/>
        <end position="126"/>
    </location>
</feature>
<feature type="region of interest" description="Disordered" evidence="1">
    <location>
        <begin position="29"/>
        <end position="63"/>
    </location>
</feature>
<dbReference type="AlphaFoldDB" id="A0A177AH50"/>
<accession>A0A177AH50</accession>
<dbReference type="EMBL" id="KV441391">
    <property type="protein sequence ID" value="OAF60504.1"/>
    <property type="molecule type" value="Genomic_DNA"/>
</dbReference>
<dbReference type="OrthoDB" id="3439539at2759"/>
<organism evidence="2">
    <name type="scientific">Pseudogymnoascus destructans</name>
    <dbReference type="NCBI Taxonomy" id="655981"/>
    <lineage>
        <taxon>Eukaryota</taxon>
        <taxon>Fungi</taxon>
        <taxon>Dikarya</taxon>
        <taxon>Ascomycota</taxon>
        <taxon>Pezizomycotina</taxon>
        <taxon>Leotiomycetes</taxon>
        <taxon>Thelebolales</taxon>
        <taxon>Thelebolaceae</taxon>
        <taxon>Pseudogymnoascus</taxon>
    </lineage>
</organism>
<evidence type="ECO:0000313" key="2">
    <source>
        <dbReference type="EMBL" id="OAF60504.1"/>
    </source>
</evidence>
<proteinExistence type="predicted"/>